<organism evidence="1">
    <name type="scientific">Anguilla anguilla</name>
    <name type="common">European freshwater eel</name>
    <name type="synonym">Muraena anguilla</name>
    <dbReference type="NCBI Taxonomy" id="7936"/>
    <lineage>
        <taxon>Eukaryota</taxon>
        <taxon>Metazoa</taxon>
        <taxon>Chordata</taxon>
        <taxon>Craniata</taxon>
        <taxon>Vertebrata</taxon>
        <taxon>Euteleostomi</taxon>
        <taxon>Actinopterygii</taxon>
        <taxon>Neopterygii</taxon>
        <taxon>Teleostei</taxon>
        <taxon>Anguilliformes</taxon>
        <taxon>Anguillidae</taxon>
        <taxon>Anguilla</taxon>
    </lineage>
</organism>
<reference evidence="1" key="1">
    <citation type="submission" date="2014-11" db="EMBL/GenBank/DDBJ databases">
        <authorList>
            <person name="Amaro Gonzalez C."/>
        </authorList>
    </citation>
    <scope>NUCLEOTIDE SEQUENCE</scope>
</reference>
<dbReference type="AlphaFoldDB" id="A0A0E9RUM0"/>
<reference evidence="1" key="2">
    <citation type="journal article" date="2015" name="Fish Shellfish Immunol.">
        <title>Early steps in the European eel (Anguilla anguilla)-Vibrio vulnificus interaction in the gills: Role of the RtxA13 toxin.</title>
        <authorList>
            <person name="Callol A."/>
            <person name="Pajuelo D."/>
            <person name="Ebbesson L."/>
            <person name="Teles M."/>
            <person name="MacKenzie S."/>
            <person name="Amaro C."/>
        </authorList>
    </citation>
    <scope>NUCLEOTIDE SEQUENCE</scope>
</reference>
<sequence>MASYHHIVQACNTGSLNCSSMPGVHEPTASKATLLMSKLVPNTQ</sequence>
<proteinExistence type="predicted"/>
<protein>
    <submittedName>
        <fullName evidence="1">Uncharacterized protein</fullName>
    </submittedName>
</protein>
<dbReference type="EMBL" id="GBXM01075726">
    <property type="protein sequence ID" value="JAH32851.1"/>
    <property type="molecule type" value="Transcribed_RNA"/>
</dbReference>
<accession>A0A0E9RUM0</accession>
<evidence type="ECO:0000313" key="1">
    <source>
        <dbReference type="EMBL" id="JAH32851.1"/>
    </source>
</evidence>
<name>A0A0E9RUM0_ANGAN</name>